<dbReference type="AlphaFoldDB" id="A0AA37RZX0"/>
<name>A0AA37RZX0_9GAMM</name>
<dbReference type="CDD" id="cd00085">
    <property type="entry name" value="HNHc"/>
    <property type="match status" value="1"/>
</dbReference>
<dbReference type="Gene3D" id="1.10.30.50">
    <property type="match status" value="1"/>
</dbReference>
<accession>A0AA37RZX0</accession>
<organism evidence="1 2">
    <name type="scientific">Pseudoalteromonas tetraodonis GFC</name>
    <dbReference type="NCBI Taxonomy" id="1315271"/>
    <lineage>
        <taxon>Bacteria</taxon>
        <taxon>Pseudomonadati</taxon>
        <taxon>Pseudomonadota</taxon>
        <taxon>Gammaproteobacteria</taxon>
        <taxon>Alteromonadales</taxon>
        <taxon>Pseudoalteromonadaceae</taxon>
        <taxon>Pseudoalteromonas</taxon>
    </lineage>
</organism>
<dbReference type="RefSeq" id="WP_096038592.1">
    <property type="nucleotide sequence ID" value="NZ_BJXY01000032.1"/>
</dbReference>
<proteinExistence type="predicted"/>
<dbReference type="Proteomes" id="UP001161408">
    <property type="component" value="Unassembled WGS sequence"/>
</dbReference>
<reference evidence="1" key="2">
    <citation type="submission" date="2023-01" db="EMBL/GenBank/DDBJ databases">
        <title>Draft genome sequence of Pseudoalteromonas tetraodonis strain NBRC 103034.</title>
        <authorList>
            <person name="Sun Q."/>
            <person name="Mori K."/>
        </authorList>
    </citation>
    <scope>NUCLEOTIDE SEQUENCE</scope>
    <source>
        <strain evidence="1">NBRC 103034</strain>
    </source>
</reference>
<gene>
    <name evidence="1" type="ORF">GCM10007914_03030</name>
</gene>
<keyword evidence="2" id="KW-1185">Reference proteome</keyword>
<reference evidence="1" key="1">
    <citation type="journal article" date="2014" name="Int. J. Syst. Evol. Microbiol.">
        <title>Complete genome sequence of Corynebacterium casei LMG S-19264T (=DSM 44701T), isolated from a smear-ripened cheese.</title>
        <authorList>
            <consortium name="US DOE Joint Genome Institute (JGI-PGF)"/>
            <person name="Walter F."/>
            <person name="Albersmeier A."/>
            <person name="Kalinowski J."/>
            <person name="Ruckert C."/>
        </authorList>
    </citation>
    <scope>NUCLEOTIDE SEQUENCE</scope>
    <source>
        <strain evidence="1">NBRC 103034</strain>
    </source>
</reference>
<sequence>MIYRDRTSIAVPGSCDGQNSAASEELQKATAFYNNYVPGEKAYSFKVYKNADISRALHSLFKKKCAYCESYYLDVHPTDIEHFRPKARIQKEGEQGTISPGYWWLAADWSNLLPSCIDCNRKRGHLIRNNQINLGKSDHFPIYPTSNTLRVQGSEVNEIPLLINPCEENPSDYLTFYPVCERPIAKPVNQSGVSRLKAKASIKYFGLNRPELVESRAKTYKGLQRCFFRIERYFKRQEEEGIDFTNEIEEELLIIKEDYLDDSQPYSVACKEMFKLWLHTSQMRGV</sequence>
<evidence type="ECO:0000313" key="2">
    <source>
        <dbReference type="Proteomes" id="UP001161408"/>
    </source>
</evidence>
<protein>
    <recommendedName>
        <fullName evidence="3">TIGR02646 family protein</fullName>
    </recommendedName>
</protein>
<evidence type="ECO:0008006" key="3">
    <source>
        <dbReference type="Google" id="ProtNLM"/>
    </source>
</evidence>
<evidence type="ECO:0000313" key="1">
    <source>
        <dbReference type="EMBL" id="GLQ01422.1"/>
    </source>
</evidence>
<dbReference type="InterPro" id="IPR003615">
    <property type="entry name" value="HNH_nuc"/>
</dbReference>
<comment type="caution">
    <text evidence="1">The sequence shown here is derived from an EMBL/GenBank/DDBJ whole genome shotgun (WGS) entry which is preliminary data.</text>
</comment>
<dbReference type="EMBL" id="BSNE01000002">
    <property type="protein sequence ID" value="GLQ01422.1"/>
    <property type="molecule type" value="Genomic_DNA"/>
</dbReference>